<comment type="caution">
    <text evidence="3">The sequence shown here is derived from an EMBL/GenBank/DDBJ whole genome shotgun (WGS) entry which is preliminary data.</text>
</comment>
<accession>A0A2W4W3X7</accession>
<name>A0A2W4W3X7_9CYAN</name>
<dbReference type="SUPFAM" id="SSF46955">
    <property type="entry name" value="Putative DNA-binding domain"/>
    <property type="match status" value="1"/>
</dbReference>
<dbReference type="CDD" id="cd01109">
    <property type="entry name" value="HTH_YyaN"/>
    <property type="match status" value="1"/>
</dbReference>
<dbReference type="Gene3D" id="1.10.1660.10">
    <property type="match status" value="1"/>
</dbReference>
<protein>
    <submittedName>
        <fullName evidence="3">MerR family transcriptional regulator</fullName>
    </submittedName>
</protein>
<dbReference type="SMART" id="SM00422">
    <property type="entry name" value="HTH_MERR"/>
    <property type="match status" value="1"/>
</dbReference>
<dbReference type="AlphaFoldDB" id="A0A2W4W3X7"/>
<dbReference type="PANTHER" id="PTHR30204:SF98">
    <property type="entry name" value="HTH-TYPE TRANSCRIPTIONAL REGULATOR ADHR"/>
    <property type="match status" value="1"/>
</dbReference>
<proteinExistence type="predicted"/>
<dbReference type="Pfam" id="PF00376">
    <property type="entry name" value="MerR"/>
    <property type="match status" value="1"/>
</dbReference>
<dbReference type="PROSITE" id="PS50937">
    <property type="entry name" value="HTH_MERR_2"/>
    <property type="match status" value="1"/>
</dbReference>
<evidence type="ECO:0000256" key="1">
    <source>
        <dbReference type="ARBA" id="ARBA00023125"/>
    </source>
</evidence>
<evidence type="ECO:0000259" key="2">
    <source>
        <dbReference type="PROSITE" id="PS50937"/>
    </source>
</evidence>
<gene>
    <name evidence="3" type="ORF">DCF19_14970</name>
</gene>
<reference evidence="3 4" key="2">
    <citation type="submission" date="2018-06" db="EMBL/GenBank/DDBJ databases">
        <title>Metagenomic assembly of (sub)arctic Cyanobacteria and their associated microbiome from non-axenic cultures.</title>
        <authorList>
            <person name="Baurain D."/>
        </authorList>
    </citation>
    <scope>NUCLEOTIDE SEQUENCE [LARGE SCALE GENOMIC DNA]</scope>
    <source>
        <strain evidence="3">ULC066bin1</strain>
    </source>
</reference>
<dbReference type="GO" id="GO:0003700">
    <property type="term" value="F:DNA-binding transcription factor activity"/>
    <property type="evidence" value="ECO:0007669"/>
    <property type="project" value="InterPro"/>
</dbReference>
<reference evidence="3 4" key="1">
    <citation type="submission" date="2018-04" db="EMBL/GenBank/DDBJ databases">
        <authorList>
            <person name="Go L.Y."/>
            <person name="Mitchell J.A."/>
        </authorList>
    </citation>
    <scope>NUCLEOTIDE SEQUENCE [LARGE SCALE GENOMIC DNA]</scope>
    <source>
        <strain evidence="3">ULC066bin1</strain>
    </source>
</reference>
<dbReference type="InterPro" id="IPR047057">
    <property type="entry name" value="MerR_fam"/>
</dbReference>
<evidence type="ECO:0000313" key="4">
    <source>
        <dbReference type="Proteomes" id="UP000249467"/>
    </source>
</evidence>
<dbReference type="InterPro" id="IPR009061">
    <property type="entry name" value="DNA-bd_dom_put_sf"/>
</dbReference>
<dbReference type="GO" id="GO:0003677">
    <property type="term" value="F:DNA binding"/>
    <property type="evidence" value="ECO:0007669"/>
    <property type="project" value="UniProtKB-KW"/>
</dbReference>
<keyword evidence="1" id="KW-0238">DNA-binding</keyword>
<dbReference type="PANTHER" id="PTHR30204">
    <property type="entry name" value="REDOX-CYCLING DRUG-SENSING TRANSCRIPTIONAL ACTIVATOR SOXR"/>
    <property type="match status" value="1"/>
</dbReference>
<organism evidence="3 4">
    <name type="scientific">Pseudanabaena frigida</name>
    <dbReference type="NCBI Taxonomy" id="945775"/>
    <lineage>
        <taxon>Bacteria</taxon>
        <taxon>Bacillati</taxon>
        <taxon>Cyanobacteriota</taxon>
        <taxon>Cyanophyceae</taxon>
        <taxon>Pseudanabaenales</taxon>
        <taxon>Pseudanabaenaceae</taxon>
        <taxon>Pseudanabaena</taxon>
    </lineage>
</organism>
<dbReference type="Proteomes" id="UP000249467">
    <property type="component" value="Unassembled WGS sequence"/>
</dbReference>
<sequence length="183" mass="21471">MERTFTIQEAAQITGVSTYTLRYYERMNLLDSINRNDSGYRRFTKYDLDCVKFLTKLRSTKMPIRQMQQFSELRRQGITSAYQRRLLLEEHYESVTASQQELNYSLEVISKKIAYYKELEEKEITNEADSYHLSTYLAMGQEGTKHRSINLPLEPETAAQKLIGHFDSDSISKLIELLQKSKC</sequence>
<evidence type="ECO:0000313" key="3">
    <source>
        <dbReference type="EMBL" id="PZO39030.1"/>
    </source>
</evidence>
<feature type="domain" description="HTH merR-type" evidence="2">
    <location>
        <begin position="4"/>
        <end position="73"/>
    </location>
</feature>
<dbReference type="EMBL" id="QBML01000020">
    <property type="protein sequence ID" value="PZO39030.1"/>
    <property type="molecule type" value="Genomic_DNA"/>
</dbReference>
<dbReference type="InterPro" id="IPR000551">
    <property type="entry name" value="MerR-type_HTH_dom"/>
</dbReference>